<organism evidence="1 2">
    <name type="scientific">Pleurodeles waltl</name>
    <name type="common">Iberian ribbed newt</name>
    <dbReference type="NCBI Taxonomy" id="8319"/>
    <lineage>
        <taxon>Eukaryota</taxon>
        <taxon>Metazoa</taxon>
        <taxon>Chordata</taxon>
        <taxon>Craniata</taxon>
        <taxon>Vertebrata</taxon>
        <taxon>Euteleostomi</taxon>
        <taxon>Amphibia</taxon>
        <taxon>Batrachia</taxon>
        <taxon>Caudata</taxon>
        <taxon>Salamandroidea</taxon>
        <taxon>Salamandridae</taxon>
        <taxon>Pleurodelinae</taxon>
        <taxon>Pleurodeles</taxon>
    </lineage>
</organism>
<dbReference type="AlphaFoldDB" id="A0AAV7S8Y5"/>
<accession>A0AAV7S8Y5</accession>
<evidence type="ECO:0000313" key="2">
    <source>
        <dbReference type="Proteomes" id="UP001066276"/>
    </source>
</evidence>
<dbReference type="Proteomes" id="UP001066276">
    <property type="component" value="Chromosome 4_2"/>
</dbReference>
<evidence type="ECO:0000313" key="1">
    <source>
        <dbReference type="EMBL" id="KAJ1160240.1"/>
    </source>
</evidence>
<name>A0AAV7S8Y5_PLEWA</name>
<keyword evidence="2" id="KW-1185">Reference proteome</keyword>
<gene>
    <name evidence="1" type="ORF">NDU88_000742</name>
</gene>
<reference evidence="1" key="1">
    <citation type="journal article" date="2022" name="bioRxiv">
        <title>Sequencing and chromosome-scale assembly of the giantPleurodeles waltlgenome.</title>
        <authorList>
            <person name="Brown T."/>
            <person name="Elewa A."/>
            <person name="Iarovenko S."/>
            <person name="Subramanian E."/>
            <person name="Araus A.J."/>
            <person name="Petzold A."/>
            <person name="Susuki M."/>
            <person name="Suzuki K.-i.T."/>
            <person name="Hayashi T."/>
            <person name="Toyoda A."/>
            <person name="Oliveira C."/>
            <person name="Osipova E."/>
            <person name="Leigh N.D."/>
            <person name="Simon A."/>
            <person name="Yun M.H."/>
        </authorList>
    </citation>
    <scope>NUCLEOTIDE SEQUENCE</scope>
    <source>
        <strain evidence="1">20211129_DDA</strain>
        <tissue evidence="1">Liver</tissue>
    </source>
</reference>
<proteinExistence type="predicted"/>
<protein>
    <submittedName>
        <fullName evidence="1">Uncharacterized protein</fullName>
    </submittedName>
</protein>
<comment type="caution">
    <text evidence="1">The sequence shown here is derived from an EMBL/GenBank/DDBJ whole genome shotgun (WGS) entry which is preliminary data.</text>
</comment>
<dbReference type="EMBL" id="JANPWB010000008">
    <property type="protein sequence ID" value="KAJ1160240.1"/>
    <property type="molecule type" value="Genomic_DNA"/>
</dbReference>
<sequence length="82" mass="9388">MSRCRDNACPLTRGSQRVLFPDTHSQQLVPAYAWCTLRRVTYVSSSQRHVLAAEIDVLHIVAHLNYKLTIICKFKLLLFGDT</sequence>